<protein>
    <submittedName>
        <fullName evidence="3">Gfo/Idh/MocA family oxidoreductase</fullName>
    </submittedName>
</protein>
<dbReference type="RefSeq" id="WP_259549002.1">
    <property type="nucleotide sequence ID" value="NZ_BAABHW010000003.1"/>
</dbReference>
<keyword evidence="4" id="KW-1185">Reference proteome</keyword>
<dbReference type="Gene3D" id="3.40.50.720">
    <property type="entry name" value="NAD(P)-binding Rossmann-like Domain"/>
    <property type="match status" value="1"/>
</dbReference>
<feature type="domain" description="Gfo/Idh/MocA-like oxidoreductase N-terminal" evidence="1">
    <location>
        <begin position="9"/>
        <end position="131"/>
    </location>
</feature>
<dbReference type="PANTHER" id="PTHR43249:SF1">
    <property type="entry name" value="D-GLUCOSIDE 3-DEHYDROGENASE"/>
    <property type="match status" value="1"/>
</dbReference>
<feature type="domain" description="GFO/IDH/MocA-like oxidoreductase" evidence="2">
    <location>
        <begin position="142"/>
        <end position="265"/>
    </location>
</feature>
<proteinExistence type="predicted"/>
<comment type="caution">
    <text evidence="3">The sequence shown here is derived from an EMBL/GenBank/DDBJ whole genome shotgun (WGS) entry which is preliminary data.</text>
</comment>
<dbReference type="Gene3D" id="3.30.360.10">
    <property type="entry name" value="Dihydrodipicolinate Reductase, domain 2"/>
    <property type="match status" value="1"/>
</dbReference>
<dbReference type="Pfam" id="PF22725">
    <property type="entry name" value="GFO_IDH_MocA_C3"/>
    <property type="match status" value="1"/>
</dbReference>
<dbReference type="SUPFAM" id="SSF55347">
    <property type="entry name" value="Glyceraldehyde-3-phosphate dehydrogenase-like, C-terminal domain"/>
    <property type="match status" value="1"/>
</dbReference>
<dbReference type="InterPro" id="IPR000683">
    <property type="entry name" value="Gfo/Idh/MocA-like_OxRdtase_N"/>
</dbReference>
<dbReference type="PANTHER" id="PTHR43249">
    <property type="entry name" value="UDP-N-ACETYL-2-AMINO-2-DEOXY-D-GLUCURONATE OXIDASE"/>
    <property type="match status" value="1"/>
</dbReference>
<dbReference type="SUPFAM" id="SSF51735">
    <property type="entry name" value="NAD(P)-binding Rossmann-fold domains"/>
    <property type="match status" value="1"/>
</dbReference>
<dbReference type="InterPro" id="IPR052515">
    <property type="entry name" value="Gfo/Idh/MocA_Oxidoreductase"/>
</dbReference>
<accession>A0ABP9LFK9</accession>
<name>A0ABP9LFK9_9RHOB</name>
<gene>
    <name evidence="3" type="ORF">GCM10023209_23360</name>
</gene>
<dbReference type="EMBL" id="BAABHW010000003">
    <property type="protein sequence ID" value="GAA5075423.1"/>
    <property type="molecule type" value="Genomic_DNA"/>
</dbReference>
<dbReference type="Pfam" id="PF01408">
    <property type="entry name" value="GFO_IDH_MocA"/>
    <property type="match status" value="1"/>
</dbReference>
<dbReference type="Proteomes" id="UP001499910">
    <property type="component" value="Unassembled WGS sequence"/>
</dbReference>
<reference evidence="4" key="1">
    <citation type="journal article" date="2019" name="Int. J. Syst. Evol. Microbiol.">
        <title>The Global Catalogue of Microorganisms (GCM) 10K type strain sequencing project: providing services to taxonomists for standard genome sequencing and annotation.</title>
        <authorList>
            <consortium name="The Broad Institute Genomics Platform"/>
            <consortium name="The Broad Institute Genome Sequencing Center for Infectious Disease"/>
            <person name="Wu L."/>
            <person name="Ma J."/>
        </authorList>
    </citation>
    <scope>NUCLEOTIDE SEQUENCE [LARGE SCALE GENOMIC DNA]</scope>
    <source>
        <strain evidence="4">JCM 18015</strain>
    </source>
</reference>
<evidence type="ECO:0000259" key="2">
    <source>
        <dbReference type="Pfam" id="PF22725"/>
    </source>
</evidence>
<dbReference type="InterPro" id="IPR055170">
    <property type="entry name" value="GFO_IDH_MocA-like_dom"/>
</dbReference>
<organism evidence="3 4">
    <name type="scientific">[Roseibacterium] beibuensis</name>
    <dbReference type="NCBI Taxonomy" id="1193142"/>
    <lineage>
        <taxon>Bacteria</taxon>
        <taxon>Pseudomonadati</taxon>
        <taxon>Pseudomonadota</taxon>
        <taxon>Alphaproteobacteria</taxon>
        <taxon>Rhodobacterales</taxon>
        <taxon>Roseobacteraceae</taxon>
        <taxon>Roseicyclus</taxon>
    </lineage>
</organism>
<evidence type="ECO:0000259" key="1">
    <source>
        <dbReference type="Pfam" id="PF01408"/>
    </source>
</evidence>
<sequence length="352" mass="36995">MASKDAPLGVGMIGTGMVARTHLLAIRDATPALSLSGLLARHSKSAERFADMAETELGQRPKVYADIAELATDPDADFALILTPPNARIELIEPLVAARKPILLEKPVARTLAEAIEVVELCEAADVPLGVVFQHRMRAASRKAAALIATGELGALGLAEISVPWWRDQSYYDEPERGTYARDGGGVLISQAIHTIDLALSLTGRVTDVTAMCATSRFHAMEAEDVAMAGLRFAGGGVGWLTASTASFPGGSESITLHFEDASLRLADGTLSVNWRDGRSETHGAVAGTGGGADPMAFTHDWHQAVLEDFAAALSEGRPPAITGRDALAAHRLIDAITRSSAEGRAISIEGS</sequence>
<evidence type="ECO:0000313" key="3">
    <source>
        <dbReference type="EMBL" id="GAA5075423.1"/>
    </source>
</evidence>
<dbReference type="InterPro" id="IPR036291">
    <property type="entry name" value="NAD(P)-bd_dom_sf"/>
</dbReference>
<evidence type="ECO:0000313" key="4">
    <source>
        <dbReference type="Proteomes" id="UP001499910"/>
    </source>
</evidence>